<sequence>MSTKLDQPLDQIVNSRRQSARRGARRRNVGSKSTASQAPVGGVKKVTRTTKTAGKGAPSGQSSGLTDSKIIVSGLPPDVNESNIKEYFSKSAGPVKKVMVTYNQNGSSRGIASITFNKPDTAAKAAKELNGLLVDGRPMKIEVVLDATHAPQLPAPKPLTERVAQAKVQPKPATFTKGAAAFRRGRGRPRRGRTADRPKPKTVEELDAEMLDYFNDGVITADGNIAPNGVPQQQATNGEDLGMAEISVSHNV</sequence>
<feature type="domain" description="RRM" evidence="6">
    <location>
        <begin position="68"/>
        <end position="146"/>
    </location>
</feature>
<dbReference type="AlphaFoldDB" id="A0A232M6Z3"/>
<dbReference type="PANTHER" id="PTHR19965:SF35">
    <property type="entry name" value="RNA ANNEALING PROTEIN YRA1"/>
    <property type="match status" value="1"/>
</dbReference>
<evidence type="ECO:0000313" key="7">
    <source>
        <dbReference type="EMBL" id="OXV12161.1"/>
    </source>
</evidence>
<keyword evidence="2 4" id="KW-0694">RNA-binding</keyword>
<dbReference type="InterPro" id="IPR035979">
    <property type="entry name" value="RBD_domain_sf"/>
</dbReference>
<dbReference type="Pfam" id="PF00076">
    <property type="entry name" value="RRM_1"/>
    <property type="match status" value="1"/>
</dbReference>
<gene>
    <name evidence="7" type="ORF">Egran_00079</name>
</gene>
<dbReference type="PROSITE" id="PS00354">
    <property type="entry name" value="HMGI_Y"/>
    <property type="match status" value="1"/>
</dbReference>
<keyword evidence="3" id="KW-0539">Nucleus</keyword>
<dbReference type="PROSITE" id="PS50102">
    <property type="entry name" value="RRM"/>
    <property type="match status" value="1"/>
</dbReference>
<evidence type="ECO:0000256" key="2">
    <source>
        <dbReference type="ARBA" id="ARBA00022884"/>
    </source>
</evidence>
<feature type="region of interest" description="Disordered" evidence="5">
    <location>
        <begin position="1"/>
        <end position="69"/>
    </location>
</feature>
<dbReference type="EMBL" id="NPHW01002104">
    <property type="protein sequence ID" value="OXV12161.1"/>
    <property type="molecule type" value="Genomic_DNA"/>
</dbReference>
<comment type="subcellular location">
    <subcellularLocation>
        <location evidence="1">Nucleus</location>
    </subcellularLocation>
</comment>
<dbReference type="InterPro" id="IPR003954">
    <property type="entry name" value="RRM_euk-type"/>
</dbReference>
<evidence type="ECO:0000256" key="4">
    <source>
        <dbReference type="PROSITE-ProRule" id="PRU00176"/>
    </source>
</evidence>
<dbReference type="SMART" id="SM00360">
    <property type="entry name" value="RRM"/>
    <property type="match status" value="1"/>
</dbReference>
<evidence type="ECO:0000256" key="5">
    <source>
        <dbReference type="SAM" id="MobiDB-lite"/>
    </source>
</evidence>
<dbReference type="InterPro" id="IPR025715">
    <property type="entry name" value="FoP_C"/>
</dbReference>
<dbReference type="OrthoDB" id="346839at2759"/>
<dbReference type="InterPro" id="IPR012677">
    <property type="entry name" value="Nucleotide-bd_a/b_plait_sf"/>
</dbReference>
<feature type="compositionally biased region" description="Basic residues" evidence="5">
    <location>
        <begin position="18"/>
        <end position="29"/>
    </location>
</feature>
<keyword evidence="8" id="KW-1185">Reference proteome</keyword>
<dbReference type="GO" id="GO:0005634">
    <property type="term" value="C:nucleus"/>
    <property type="evidence" value="ECO:0007669"/>
    <property type="project" value="UniProtKB-SubCell"/>
</dbReference>
<dbReference type="SMART" id="SM00361">
    <property type="entry name" value="RRM_1"/>
    <property type="match status" value="1"/>
</dbReference>
<evidence type="ECO:0000256" key="3">
    <source>
        <dbReference type="ARBA" id="ARBA00023242"/>
    </source>
</evidence>
<comment type="caution">
    <text evidence="7">The sequence shown here is derived from an EMBL/GenBank/DDBJ whole genome shotgun (WGS) entry which is preliminary data.</text>
</comment>
<dbReference type="InterPro" id="IPR000504">
    <property type="entry name" value="RRM_dom"/>
</dbReference>
<evidence type="ECO:0000256" key="1">
    <source>
        <dbReference type="ARBA" id="ARBA00004123"/>
    </source>
</evidence>
<dbReference type="SUPFAM" id="SSF54928">
    <property type="entry name" value="RNA-binding domain, RBD"/>
    <property type="match status" value="1"/>
</dbReference>
<name>A0A232M6Z3_9EURO</name>
<dbReference type="InterPro" id="IPR000637">
    <property type="entry name" value="HMGI/Y_DNA-bd_CS"/>
</dbReference>
<dbReference type="PANTHER" id="PTHR19965">
    <property type="entry name" value="RNA AND EXPORT FACTOR BINDING PROTEIN"/>
    <property type="match status" value="1"/>
</dbReference>
<organism evidence="7 8">
    <name type="scientific">Elaphomyces granulatus</name>
    <dbReference type="NCBI Taxonomy" id="519963"/>
    <lineage>
        <taxon>Eukaryota</taxon>
        <taxon>Fungi</taxon>
        <taxon>Dikarya</taxon>
        <taxon>Ascomycota</taxon>
        <taxon>Pezizomycotina</taxon>
        <taxon>Eurotiomycetes</taxon>
        <taxon>Eurotiomycetidae</taxon>
        <taxon>Eurotiales</taxon>
        <taxon>Elaphomycetaceae</taxon>
        <taxon>Elaphomyces</taxon>
    </lineage>
</organism>
<dbReference type="SMART" id="SM01218">
    <property type="entry name" value="FoP_duplication"/>
    <property type="match status" value="1"/>
</dbReference>
<feature type="compositionally biased region" description="Low complexity" evidence="5">
    <location>
        <begin position="40"/>
        <end position="56"/>
    </location>
</feature>
<dbReference type="Proteomes" id="UP000243515">
    <property type="component" value="Unassembled WGS sequence"/>
</dbReference>
<dbReference type="Pfam" id="PF13865">
    <property type="entry name" value="FoP_duplication"/>
    <property type="match status" value="1"/>
</dbReference>
<dbReference type="GO" id="GO:0006355">
    <property type="term" value="P:regulation of DNA-templated transcription"/>
    <property type="evidence" value="ECO:0007669"/>
    <property type="project" value="InterPro"/>
</dbReference>
<dbReference type="InterPro" id="IPR051229">
    <property type="entry name" value="ALYREF_mRNA_export"/>
</dbReference>
<accession>A0A232M6Z3</accession>
<evidence type="ECO:0000313" key="8">
    <source>
        <dbReference type="Proteomes" id="UP000243515"/>
    </source>
</evidence>
<reference evidence="7 8" key="1">
    <citation type="journal article" date="2015" name="Environ. Microbiol.">
        <title>Metagenome sequence of Elaphomyces granulatus from sporocarp tissue reveals Ascomycota ectomycorrhizal fingerprints of genome expansion and a Proteobacteria-rich microbiome.</title>
        <authorList>
            <person name="Quandt C.A."/>
            <person name="Kohler A."/>
            <person name="Hesse C.N."/>
            <person name="Sharpton T.J."/>
            <person name="Martin F."/>
            <person name="Spatafora J.W."/>
        </authorList>
    </citation>
    <scope>NUCLEOTIDE SEQUENCE [LARGE SCALE GENOMIC DNA]</scope>
    <source>
        <strain evidence="7 8">OSC145934</strain>
    </source>
</reference>
<protein>
    <recommendedName>
        <fullName evidence="6">RRM domain-containing protein</fullName>
    </recommendedName>
</protein>
<dbReference type="Gene3D" id="3.30.70.330">
    <property type="match status" value="1"/>
</dbReference>
<dbReference type="GO" id="GO:0003729">
    <property type="term" value="F:mRNA binding"/>
    <property type="evidence" value="ECO:0007669"/>
    <property type="project" value="TreeGrafter"/>
</dbReference>
<evidence type="ECO:0000259" key="6">
    <source>
        <dbReference type="PROSITE" id="PS50102"/>
    </source>
</evidence>
<proteinExistence type="predicted"/>